<keyword evidence="2" id="KW-1185">Reference proteome</keyword>
<comment type="caution">
    <text evidence="1">The sequence shown here is derived from an EMBL/GenBank/DDBJ whole genome shotgun (WGS) entry which is preliminary data.</text>
</comment>
<reference evidence="1 2" key="1">
    <citation type="submission" date="2024-10" db="EMBL/GenBank/DDBJ databases">
        <title>Updated reference genomes for cyclostephanoid diatoms.</title>
        <authorList>
            <person name="Roberts W.R."/>
            <person name="Alverson A.J."/>
        </authorList>
    </citation>
    <scope>NUCLEOTIDE SEQUENCE [LARGE SCALE GENOMIC DNA]</scope>
    <source>
        <strain evidence="1 2">AJA228-03</strain>
    </source>
</reference>
<evidence type="ECO:0000313" key="1">
    <source>
        <dbReference type="EMBL" id="KAL3823657.1"/>
    </source>
</evidence>
<gene>
    <name evidence="1" type="ORF">ACHAXA_009762</name>
</gene>
<evidence type="ECO:0000313" key="2">
    <source>
        <dbReference type="Proteomes" id="UP001530377"/>
    </source>
</evidence>
<protein>
    <submittedName>
        <fullName evidence="1">Uncharacterized protein</fullName>
    </submittedName>
</protein>
<name>A0ABD3SH91_9STRA</name>
<dbReference type="AlphaFoldDB" id="A0ABD3SH91"/>
<proteinExistence type="predicted"/>
<organism evidence="1 2">
    <name type="scientific">Cyclostephanos tholiformis</name>
    <dbReference type="NCBI Taxonomy" id="382380"/>
    <lineage>
        <taxon>Eukaryota</taxon>
        <taxon>Sar</taxon>
        <taxon>Stramenopiles</taxon>
        <taxon>Ochrophyta</taxon>
        <taxon>Bacillariophyta</taxon>
        <taxon>Coscinodiscophyceae</taxon>
        <taxon>Thalassiosirophycidae</taxon>
        <taxon>Stephanodiscales</taxon>
        <taxon>Stephanodiscaceae</taxon>
        <taxon>Cyclostephanos</taxon>
    </lineage>
</organism>
<accession>A0ABD3SH91</accession>
<dbReference type="Proteomes" id="UP001530377">
    <property type="component" value="Unassembled WGS sequence"/>
</dbReference>
<sequence>MVTPTTALNGDVSLSAFKTYSGWRSFEVITQGDLVGGYKVPGQFDGIGGHVHHPNEFGLGHNRGFVDTFYIFGEEEDYSYGNGRFFAISDKTIHIITGIGTGNESLLQGGTNGLGRDALENAAQVDMGETKHVALFLSPDYGQQILRLYIGQKGFKSDGTSCGNCTGDALLLARNGLAFGSWFIFKAAYLVAAHQIAALLELSVRVDSTL</sequence>
<dbReference type="EMBL" id="JALLPB020000032">
    <property type="protein sequence ID" value="KAL3823657.1"/>
    <property type="molecule type" value="Genomic_DNA"/>
</dbReference>